<proteinExistence type="inferred from homology"/>
<dbReference type="Pfam" id="PF22633">
    <property type="entry name" value="F5_F8_type_C_2"/>
    <property type="match status" value="1"/>
</dbReference>
<keyword evidence="8" id="KW-0106">Calcium</keyword>
<comment type="subcellular location">
    <subcellularLocation>
        <location evidence="2">Secreted</location>
    </subcellularLocation>
</comment>
<comment type="function">
    <text evidence="1">Acts as a defensive agent. Recognizes blood group fucosylated oligosaccharides including A, B, H and Lewis B-type antigens. Does not recognize Lewis A antigen and has low affinity for monovalent haptens.</text>
</comment>
<keyword evidence="7" id="KW-0430">Lectin</keyword>
<dbReference type="GO" id="GO:0005576">
    <property type="term" value="C:extracellular region"/>
    <property type="evidence" value="ECO:0007669"/>
    <property type="project" value="UniProtKB-SubCell"/>
</dbReference>
<dbReference type="PANTHER" id="PTHR45713">
    <property type="entry name" value="FTP DOMAIN-CONTAINING PROTEIN"/>
    <property type="match status" value="1"/>
</dbReference>
<evidence type="ECO:0000259" key="11">
    <source>
        <dbReference type="SMART" id="SM00607"/>
    </source>
</evidence>
<keyword evidence="10" id="KW-0472">Membrane</keyword>
<evidence type="ECO:0000256" key="6">
    <source>
        <dbReference type="ARBA" id="ARBA00022723"/>
    </source>
</evidence>
<dbReference type="Gene3D" id="2.60.120.260">
    <property type="entry name" value="Galactose-binding domain-like"/>
    <property type="match status" value="1"/>
</dbReference>
<keyword evidence="6" id="KW-0479">Metal-binding</keyword>
<evidence type="ECO:0000256" key="3">
    <source>
        <dbReference type="ARBA" id="ARBA00010147"/>
    </source>
</evidence>
<evidence type="ECO:0000256" key="5">
    <source>
        <dbReference type="ARBA" id="ARBA00022525"/>
    </source>
</evidence>
<dbReference type="InterPro" id="IPR006585">
    <property type="entry name" value="FTP1"/>
</dbReference>
<evidence type="ECO:0000256" key="9">
    <source>
        <dbReference type="ARBA" id="ARBA00023157"/>
    </source>
</evidence>
<dbReference type="GO" id="GO:0042806">
    <property type="term" value="F:fucose binding"/>
    <property type="evidence" value="ECO:0007669"/>
    <property type="project" value="UniProtKB-ARBA"/>
</dbReference>
<protein>
    <recommendedName>
        <fullName evidence="11">Fucolectin tachylectin-4 pentraxin-1 domain-containing protein</fullName>
    </recommendedName>
</protein>
<comment type="caution">
    <text evidence="12">The sequence shown here is derived from an EMBL/GenBank/DDBJ whole genome shotgun (WGS) entry which is preliminary data.</text>
</comment>
<accession>A0AAV7RZW6</accession>
<name>A0AAV7RZW6_PLEWA</name>
<dbReference type="GO" id="GO:0001868">
    <property type="term" value="P:regulation of complement activation, lectin pathway"/>
    <property type="evidence" value="ECO:0007669"/>
    <property type="project" value="UniProtKB-ARBA"/>
</dbReference>
<dbReference type="AlphaFoldDB" id="A0AAV7RZW6"/>
<dbReference type="GO" id="GO:0010185">
    <property type="term" value="P:regulation of cellular defense response"/>
    <property type="evidence" value="ECO:0007669"/>
    <property type="project" value="UniProtKB-ARBA"/>
</dbReference>
<evidence type="ECO:0000256" key="8">
    <source>
        <dbReference type="ARBA" id="ARBA00022837"/>
    </source>
</evidence>
<dbReference type="SMART" id="SM00607">
    <property type="entry name" value="FTP"/>
    <property type="match status" value="1"/>
</dbReference>
<gene>
    <name evidence="12" type="ORF">NDU88_011022</name>
</gene>
<comment type="similarity">
    <text evidence="3">Belongs to the fucolectin family.</text>
</comment>
<keyword evidence="9" id="KW-1015">Disulfide bond</keyword>
<keyword evidence="10" id="KW-1133">Transmembrane helix</keyword>
<evidence type="ECO:0000313" key="13">
    <source>
        <dbReference type="Proteomes" id="UP001066276"/>
    </source>
</evidence>
<reference evidence="12" key="1">
    <citation type="journal article" date="2022" name="bioRxiv">
        <title>Sequencing and chromosome-scale assembly of the giantPleurodeles waltlgenome.</title>
        <authorList>
            <person name="Brown T."/>
            <person name="Elewa A."/>
            <person name="Iarovenko S."/>
            <person name="Subramanian E."/>
            <person name="Araus A.J."/>
            <person name="Petzold A."/>
            <person name="Susuki M."/>
            <person name="Suzuki K.-i.T."/>
            <person name="Hayashi T."/>
            <person name="Toyoda A."/>
            <person name="Oliveira C."/>
            <person name="Osipova E."/>
            <person name="Leigh N.D."/>
            <person name="Simon A."/>
            <person name="Yun M.H."/>
        </authorList>
    </citation>
    <scope>NUCLEOTIDE SEQUENCE</scope>
    <source>
        <strain evidence="12">20211129_DDA</strain>
        <tissue evidence="12">Liver</tissue>
    </source>
</reference>
<dbReference type="InterPro" id="IPR051941">
    <property type="entry name" value="BG_Antigen-Binding_Lectin"/>
</dbReference>
<evidence type="ECO:0000256" key="7">
    <source>
        <dbReference type="ARBA" id="ARBA00022734"/>
    </source>
</evidence>
<keyword evidence="5" id="KW-0964">Secreted</keyword>
<organism evidence="12 13">
    <name type="scientific">Pleurodeles waltl</name>
    <name type="common">Iberian ribbed newt</name>
    <dbReference type="NCBI Taxonomy" id="8319"/>
    <lineage>
        <taxon>Eukaryota</taxon>
        <taxon>Metazoa</taxon>
        <taxon>Chordata</taxon>
        <taxon>Craniata</taxon>
        <taxon>Vertebrata</taxon>
        <taxon>Euteleostomi</taxon>
        <taxon>Amphibia</taxon>
        <taxon>Batrachia</taxon>
        <taxon>Caudata</taxon>
        <taxon>Salamandroidea</taxon>
        <taxon>Salamandridae</taxon>
        <taxon>Pleurodelinae</taxon>
        <taxon>Pleurodeles</taxon>
    </lineage>
</organism>
<evidence type="ECO:0000256" key="4">
    <source>
        <dbReference type="ARBA" id="ARBA00011233"/>
    </source>
</evidence>
<comment type="subunit">
    <text evidence="4">Homotrimer.</text>
</comment>
<dbReference type="Proteomes" id="UP001066276">
    <property type="component" value="Chromosome 5"/>
</dbReference>
<feature type="transmembrane region" description="Helical" evidence="10">
    <location>
        <begin position="39"/>
        <end position="57"/>
    </location>
</feature>
<dbReference type="EMBL" id="JANPWB010000009">
    <property type="protein sequence ID" value="KAJ1158331.1"/>
    <property type="molecule type" value="Genomic_DNA"/>
</dbReference>
<dbReference type="InterPro" id="IPR008979">
    <property type="entry name" value="Galactose-bd-like_sf"/>
</dbReference>
<sequence length="216" mass="23551">MAVRCIRMSEEPVSGTHLDSSESVFRESAESEKKRRMKVLLALFIVCVVFFSSSAGYQVENVALHGRATMSTLLAGSSASVGYLGHAINAIDGNQNPNFYHGSCAHTDREMSPWWRVDLLKPHKIQYVTITNTLTAPERMNGAELLVGSSLANNGNNNPRCATISSIASGATQTFQCDGMVGRYVSIIIRGRDDYLTPCEVEVFGYPEDQASTCVC</sequence>
<evidence type="ECO:0000313" key="12">
    <source>
        <dbReference type="EMBL" id="KAJ1158331.1"/>
    </source>
</evidence>
<feature type="domain" description="Fucolectin tachylectin-4 pentraxin-1" evidence="11">
    <location>
        <begin position="59"/>
        <end position="209"/>
    </location>
</feature>
<dbReference type="PANTHER" id="PTHR45713:SF8">
    <property type="entry name" value="SI:CH211-215K15.4"/>
    <property type="match status" value="1"/>
</dbReference>
<keyword evidence="13" id="KW-1185">Reference proteome</keyword>
<evidence type="ECO:0000256" key="10">
    <source>
        <dbReference type="SAM" id="Phobius"/>
    </source>
</evidence>
<keyword evidence="10" id="KW-0812">Transmembrane</keyword>
<dbReference type="GO" id="GO:0046872">
    <property type="term" value="F:metal ion binding"/>
    <property type="evidence" value="ECO:0007669"/>
    <property type="project" value="UniProtKB-KW"/>
</dbReference>
<dbReference type="SUPFAM" id="SSF49785">
    <property type="entry name" value="Galactose-binding domain-like"/>
    <property type="match status" value="1"/>
</dbReference>
<evidence type="ECO:0000256" key="2">
    <source>
        <dbReference type="ARBA" id="ARBA00004613"/>
    </source>
</evidence>
<evidence type="ECO:0000256" key="1">
    <source>
        <dbReference type="ARBA" id="ARBA00002219"/>
    </source>
</evidence>